<sequence length="48" mass="5494">MELNSAEQLPTPLVFRTVRETCRLTRLLNRSVLVTQTSVQLVMAMSMQ</sequence>
<comment type="caution">
    <text evidence="1">The sequence shown here is derived from an EMBL/GenBank/DDBJ whole genome shotgun (WGS) entry which is preliminary data.</text>
</comment>
<evidence type="ECO:0000313" key="1">
    <source>
        <dbReference type="EMBL" id="MEP1061484.1"/>
    </source>
</evidence>
<reference evidence="1 2" key="1">
    <citation type="submission" date="2022-04" db="EMBL/GenBank/DDBJ databases">
        <title>Positive selection, recombination, and allopatry shape intraspecific diversity of widespread and dominant cyanobacteria.</title>
        <authorList>
            <person name="Wei J."/>
            <person name="Shu W."/>
            <person name="Hu C."/>
        </authorList>
    </citation>
    <scope>NUCLEOTIDE SEQUENCE [LARGE SCALE GENOMIC DNA]</scope>
    <source>
        <strain evidence="1 2">AS-A4</strain>
    </source>
</reference>
<accession>A0ABV0KT95</accession>
<evidence type="ECO:0000313" key="2">
    <source>
        <dbReference type="Proteomes" id="UP001476950"/>
    </source>
</evidence>
<gene>
    <name evidence="1" type="ORF">NDI38_23935</name>
</gene>
<name>A0ABV0KT95_9CYAN</name>
<protein>
    <submittedName>
        <fullName evidence="1">Uncharacterized protein</fullName>
    </submittedName>
</protein>
<organism evidence="1 2">
    <name type="scientific">Stenomitos frigidus AS-A4</name>
    <dbReference type="NCBI Taxonomy" id="2933935"/>
    <lineage>
        <taxon>Bacteria</taxon>
        <taxon>Bacillati</taxon>
        <taxon>Cyanobacteriota</taxon>
        <taxon>Cyanophyceae</taxon>
        <taxon>Leptolyngbyales</taxon>
        <taxon>Leptolyngbyaceae</taxon>
        <taxon>Stenomitos</taxon>
    </lineage>
</organism>
<dbReference type="EMBL" id="JAMPLM010000035">
    <property type="protein sequence ID" value="MEP1061484.1"/>
    <property type="molecule type" value="Genomic_DNA"/>
</dbReference>
<proteinExistence type="predicted"/>
<dbReference type="RefSeq" id="WP_190446304.1">
    <property type="nucleotide sequence ID" value="NZ_JAMPLM010000035.1"/>
</dbReference>
<dbReference type="Proteomes" id="UP001476950">
    <property type="component" value="Unassembled WGS sequence"/>
</dbReference>
<keyword evidence="2" id="KW-1185">Reference proteome</keyword>